<feature type="compositionally biased region" description="Polar residues" evidence="2">
    <location>
        <begin position="29"/>
        <end position="39"/>
    </location>
</feature>
<dbReference type="PANTHER" id="PTHR31346">
    <property type="entry name" value="MULTIPLE ORGANELLAR RNA EDITING FACTOR 2, CHLOROPLASTIC-RELATED-RELATED"/>
    <property type="match status" value="1"/>
</dbReference>
<reference evidence="4" key="1">
    <citation type="journal article" date="2023" name="Nat. Commun.">
        <title>Diploid and tetraploid genomes of Acorus and the evolution of monocots.</title>
        <authorList>
            <person name="Ma L."/>
            <person name="Liu K.W."/>
            <person name="Li Z."/>
            <person name="Hsiao Y.Y."/>
            <person name="Qi Y."/>
            <person name="Fu T."/>
            <person name="Tang G.D."/>
            <person name="Zhang D."/>
            <person name="Sun W.H."/>
            <person name="Liu D.K."/>
            <person name="Li Y."/>
            <person name="Chen G.Z."/>
            <person name="Liu X.D."/>
            <person name="Liao X.Y."/>
            <person name="Jiang Y.T."/>
            <person name="Yu X."/>
            <person name="Hao Y."/>
            <person name="Huang J."/>
            <person name="Zhao X.W."/>
            <person name="Ke S."/>
            <person name="Chen Y.Y."/>
            <person name="Wu W.L."/>
            <person name="Hsu J.L."/>
            <person name="Lin Y.F."/>
            <person name="Huang M.D."/>
            <person name="Li C.Y."/>
            <person name="Huang L."/>
            <person name="Wang Z.W."/>
            <person name="Zhao X."/>
            <person name="Zhong W.Y."/>
            <person name="Peng D.H."/>
            <person name="Ahmad S."/>
            <person name="Lan S."/>
            <person name="Zhang J.S."/>
            <person name="Tsai W.C."/>
            <person name="Van de Peer Y."/>
            <person name="Liu Z.J."/>
        </authorList>
    </citation>
    <scope>NUCLEOTIDE SEQUENCE</scope>
    <source>
        <strain evidence="4">CP</strain>
    </source>
</reference>
<dbReference type="AlphaFoldDB" id="A0AAV9EE43"/>
<evidence type="ECO:0000313" key="5">
    <source>
        <dbReference type="Proteomes" id="UP001180020"/>
    </source>
</evidence>
<gene>
    <name evidence="4" type="ORF">QJS10_CPA08g01272</name>
</gene>
<dbReference type="GO" id="GO:0080156">
    <property type="term" value="P:mitochondrial mRNA modification"/>
    <property type="evidence" value="ECO:0007669"/>
    <property type="project" value="TreeGrafter"/>
</dbReference>
<organism evidence="4 5">
    <name type="scientific">Acorus calamus</name>
    <name type="common">Sweet flag</name>
    <dbReference type="NCBI Taxonomy" id="4465"/>
    <lineage>
        <taxon>Eukaryota</taxon>
        <taxon>Viridiplantae</taxon>
        <taxon>Streptophyta</taxon>
        <taxon>Embryophyta</taxon>
        <taxon>Tracheophyta</taxon>
        <taxon>Spermatophyta</taxon>
        <taxon>Magnoliopsida</taxon>
        <taxon>Liliopsida</taxon>
        <taxon>Acoraceae</taxon>
        <taxon>Acorus</taxon>
    </lineage>
</organism>
<dbReference type="PANTHER" id="PTHR31346:SF5">
    <property type="entry name" value="MULTIPLE ORGANELLAR RNA EDITING FACTOR 1, MITOCHONDRIAL"/>
    <property type="match status" value="1"/>
</dbReference>
<keyword evidence="5" id="KW-1185">Reference proteome</keyword>
<feature type="region of interest" description="Disordered" evidence="2">
    <location>
        <begin position="165"/>
        <end position="455"/>
    </location>
</feature>
<feature type="compositionally biased region" description="Low complexity" evidence="2">
    <location>
        <begin position="423"/>
        <end position="432"/>
    </location>
</feature>
<feature type="compositionally biased region" description="Basic and acidic residues" evidence="2">
    <location>
        <begin position="261"/>
        <end position="275"/>
    </location>
</feature>
<dbReference type="InterPro" id="IPR037045">
    <property type="entry name" value="S8pro/Inhibitor_I9_sf"/>
</dbReference>
<dbReference type="GO" id="GO:0005739">
    <property type="term" value="C:mitochondrion"/>
    <property type="evidence" value="ECO:0007669"/>
    <property type="project" value="TreeGrafter"/>
</dbReference>
<dbReference type="InterPro" id="IPR054059">
    <property type="entry name" value="MORF/ORRM1/DAG-like_MORF"/>
</dbReference>
<sequence>MALSCFRLRRALSLSSTLLKLRPISSMASLSPPLQSKPTPQNPRYAPSRHHNLSLRPFSARSSGGPDENIGSILFEGCDYNHWLITMAFPEPKPSPEEMVETYVQTLAKVVGSVEEAKKSMYACSTTTYEGFQCVMSEEMSRKFEGLPGVVFILPDSYIDPVNKEYGGDKYDNGVITPRPPPIQYGRQGRYWDRNRNNDRQSFNRPQNCGPQGQDGRGYGPPGQEGRGYNAPVQDGRSYGPPGQEGRGYNSPGQGEGGLPHVDRRDLGQGERRDYAQTGRGNYAQGGRDYASGRRDGYQGERRDSMPSYQVGYNQGAGGNAPQDWRNVSQSSYGSGPYGGRDHRQGTGSTYNANQGQGGSGFHGGYGQGMGSGYSDGYRQGTGAGYNGGYGQGTNSGYRGGYGQGTKSGYGGGYMQGTGTGYGQTYTGNGQRPGMQDEQGDYSPTGQTGTNQGRH</sequence>
<evidence type="ECO:0000313" key="4">
    <source>
        <dbReference type="EMBL" id="KAK1311133.1"/>
    </source>
</evidence>
<feature type="compositionally biased region" description="Basic and acidic residues" evidence="2">
    <location>
        <begin position="291"/>
        <end position="305"/>
    </location>
</feature>
<comment type="caution">
    <text evidence="4">The sequence shown here is derived from an EMBL/GenBank/DDBJ whole genome shotgun (WGS) entry which is preliminary data.</text>
</comment>
<feature type="compositionally biased region" description="Polar residues" evidence="2">
    <location>
        <begin position="200"/>
        <end position="211"/>
    </location>
</feature>
<dbReference type="EMBL" id="JAUJYO010000008">
    <property type="protein sequence ID" value="KAK1311133.1"/>
    <property type="molecule type" value="Genomic_DNA"/>
</dbReference>
<dbReference type="InterPro" id="IPR039206">
    <property type="entry name" value="MORF/ORRM1/DAG-like"/>
</dbReference>
<dbReference type="Gene3D" id="3.30.70.80">
    <property type="entry name" value="Peptidase S8 propeptide/proteinase inhibitor I9"/>
    <property type="match status" value="1"/>
</dbReference>
<reference evidence="4" key="2">
    <citation type="submission" date="2023-06" db="EMBL/GenBank/DDBJ databases">
        <authorList>
            <person name="Ma L."/>
            <person name="Liu K.-W."/>
            <person name="Li Z."/>
            <person name="Hsiao Y.-Y."/>
            <person name="Qi Y."/>
            <person name="Fu T."/>
            <person name="Tang G."/>
            <person name="Zhang D."/>
            <person name="Sun W.-H."/>
            <person name="Liu D.-K."/>
            <person name="Li Y."/>
            <person name="Chen G.-Z."/>
            <person name="Liu X.-D."/>
            <person name="Liao X.-Y."/>
            <person name="Jiang Y.-T."/>
            <person name="Yu X."/>
            <person name="Hao Y."/>
            <person name="Huang J."/>
            <person name="Zhao X.-W."/>
            <person name="Ke S."/>
            <person name="Chen Y.-Y."/>
            <person name="Wu W.-L."/>
            <person name="Hsu J.-L."/>
            <person name="Lin Y.-F."/>
            <person name="Huang M.-D."/>
            <person name="Li C.-Y."/>
            <person name="Huang L."/>
            <person name="Wang Z.-W."/>
            <person name="Zhao X."/>
            <person name="Zhong W.-Y."/>
            <person name="Peng D.-H."/>
            <person name="Ahmad S."/>
            <person name="Lan S."/>
            <person name="Zhang J.-S."/>
            <person name="Tsai W.-C."/>
            <person name="Van De Peer Y."/>
            <person name="Liu Z.-J."/>
        </authorList>
    </citation>
    <scope>NUCLEOTIDE SEQUENCE</scope>
    <source>
        <strain evidence="4">CP</strain>
        <tissue evidence="4">Leaves</tissue>
    </source>
</reference>
<feature type="compositionally biased region" description="Basic and acidic residues" evidence="2">
    <location>
        <begin position="190"/>
        <end position="199"/>
    </location>
</feature>
<accession>A0AAV9EE43</accession>
<feature type="compositionally biased region" description="Polar residues" evidence="2">
    <location>
        <begin position="442"/>
        <end position="455"/>
    </location>
</feature>
<dbReference type="GO" id="GO:0016554">
    <property type="term" value="P:cytidine to uridine editing"/>
    <property type="evidence" value="ECO:0007669"/>
    <property type="project" value="InterPro"/>
</dbReference>
<protein>
    <recommendedName>
        <fullName evidence="3">MORF/ORRM1/DAG-like MORF domain-containing protein</fullName>
    </recommendedName>
</protein>
<feature type="compositionally biased region" description="Gly residues" evidence="2">
    <location>
        <begin position="213"/>
        <end position="226"/>
    </location>
</feature>
<feature type="domain" description="MORF/ORRM1/DAG-like MORF" evidence="3">
    <location>
        <begin position="80"/>
        <end position="171"/>
    </location>
</feature>
<dbReference type="Pfam" id="PF21864">
    <property type="entry name" value="MORF_dom"/>
    <property type="match status" value="1"/>
</dbReference>
<keyword evidence="1" id="KW-0809">Transit peptide</keyword>
<proteinExistence type="predicted"/>
<evidence type="ECO:0000256" key="1">
    <source>
        <dbReference type="ARBA" id="ARBA00022946"/>
    </source>
</evidence>
<evidence type="ECO:0000256" key="2">
    <source>
        <dbReference type="SAM" id="MobiDB-lite"/>
    </source>
</evidence>
<dbReference type="Proteomes" id="UP001180020">
    <property type="component" value="Unassembled WGS sequence"/>
</dbReference>
<feature type="compositionally biased region" description="Gly residues" evidence="2">
    <location>
        <begin position="356"/>
        <end position="422"/>
    </location>
</feature>
<feature type="region of interest" description="Disordered" evidence="2">
    <location>
        <begin position="29"/>
        <end position="50"/>
    </location>
</feature>
<evidence type="ECO:0000259" key="3">
    <source>
        <dbReference type="Pfam" id="PF21864"/>
    </source>
</evidence>
<name>A0AAV9EE43_ACOCL</name>